<evidence type="ECO:0000259" key="3">
    <source>
        <dbReference type="Pfam" id="PF00144"/>
    </source>
</evidence>
<sequence>MKSLLLRGLFAAAALLAIAAQAADYVPPRHDWARLAPAEAGFDPRKLAEAVDWIQANTVAEPADLRQVILDHYTPREPGYRVLGPTRPRAGGSGVVVRGGHLVAAWGDIHRADMTFSVVKSYLATLAGLALADGRIASLDDPVARYVDDGKFDGEHNGAITWRHLLEQNSDWSGTLWDVPDWADRPEGDDPANRPLHAPGTRYKYNDVRVNLLAYALLQVFRQPLPQVLRERIMDPIGASNTWRWYGYENSWVELDGQRMQSVSGGGHFGGGLFISTADHARFGLLHLRDGRWGAARLFPADWMATATTPSATKDDYGLLWWLNTGRRAIPEAPESAYWAAGFGGNYIYVDRENDLVIVLRWVPDHAGAIARVLGALRRS</sequence>
<evidence type="ECO:0000256" key="2">
    <source>
        <dbReference type="SAM" id="SignalP"/>
    </source>
</evidence>
<dbReference type="Pfam" id="PF00144">
    <property type="entry name" value="Beta-lactamase"/>
    <property type="match status" value="1"/>
</dbReference>
<organism evidence="4 5">
    <name type="scientific">Rehaibacterium terrae</name>
    <dbReference type="NCBI Taxonomy" id="1341696"/>
    <lineage>
        <taxon>Bacteria</taxon>
        <taxon>Pseudomonadati</taxon>
        <taxon>Pseudomonadota</taxon>
        <taxon>Gammaproteobacteria</taxon>
        <taxon>Lysobacterales</taxon>
        <taxon>Lysobacteraceae</taxon>
        <taxon>Rehaibacterium</taxon>
    </lineage>
</organism>
<keyword evidence="5" id="KW-1185">Reference proteome</keyword>
<keyword evidence="2" id="KW-0732">Signal</keyword>
<dbReference type="EMBL" id="JACHHX010000006">
    <property type="protein sequence ID" value="MBB5015330.1"/>
    <property type="molecule type" value="Genomic_DNA"/>
</dbReference>
<evidence type="ECO:0000256" key="1">
    <source>
        <dbReference type="ARBA" id="ARBA00022801"/>
    </source>
</evidence>
<dbReference type="RefSeq" id="WP_183948007.1">
    <property type="nucleotide sequence ID" value="NZ_JACHHX010000006.1"/>
</dbReference>
<feature type="domain" description="Beta-lactamase-related" evidence="3">
    <location>
        <begin position="91"/>
        <end position="360"/>
    </location>
</feature>
<dbReference type="Proteomes" id="UP000519004">
    <property type="component" value="Unassembled WGS sequence"/>
</dbReference>
<evidence type="ECO:0000313" key="5">
    <source>
        <dbReference type="Proteomes" id="UP000519004"/>
    </source>
</evidence>
<dbReference type="AlphaFoldDB" id="A0A7W8DDU0"/>
<name>A0A7W8DDU0_9GAMM</name>
<dbReference type="Gene3D" id="3.40.710.10">
    <property type="entry name" value="DD-peptidase/beta-lactamase superfamily"/>
    <property type="match status" value="1"/>
</dbReference>
<proteinExistence type="predicted"/>
<evidence type="ECO:0000313" key="4">
    <source>
        <dbReference type="EMBL" id="MBB5015330.1"/>
    </source>
</evidence>
<dbReference type="PANTHER" id="PTHR43283">
    <property type="entry name" value="BETA-LACTAMASE-RELATED"/>
    <property type="match status" value="1"/>
</dbReference>
<feature type="chain" id="PRO_5030568147" evidence="2">
    <location>
        <begin position="23"/>
        <end position="380"/>
    </location>
</feature>
<dbReference type="GO" id="GO:0016787">
    <property type="term" value="F:hydrolase activity"/>
    <property type="evidence" value="ECO:0007669"/>
    <property type="project" value="UniProtKB-KW"/>
</dbReference>
<accession>A0A7W8DDU0</accession>
<dbReference type="InterPro" id="IPR012338">
    <property type="entry name" value="Beta-lactam/transpept-like"/>
</dbReference>
<reference evidence="4 5" key="1">
    <citation type="submission" date="2020-08" db="EMBL/GenBank/DDBJ databases">
        <title>Genomic Encyclopedia of Type Strains, Phase IV (KMG-IV): sequencing the most valuable type-strain genomes for metagenomic binning, comparative biology and taxonomic classification.</title>
        <authorList>
            <person name="Goeker M."/>
        </authorList>
    </citation>
    <scope>NUCLEOTIDE SEQUENCE [LARGE SCALE GENOMIC DNA]</scope>
    <source>
        <strain evidence="4 5">DSM 25897</strain>
    </source>
</reference>
<gene>
    <name evidence="4" type="ORF">HNQ58_001216</name>
</gene>
<dbReference type="PANTHER" id="PTHR43283:SF11">
    <property type="entry name" value="BETA-LACTAMASE-RELATED DOMAIN-CONTAINING PROTEIN"/>
    <property type="match status" value="1"/>
</dbReference>
<keyword evidence="1" id="KW-0378">Hydrolase</keyword>
<dbReference type="InterPro" id="IPR001466">
    <property type="entry name" value="Beta-lactam-related"/>
</dbReference>
<protein>
    <submittedName>
        <fullName evidence="4">CubicO group peptidase (Beta-lactamase class C family)</fullName>
    </submittedName>
</protein>
<dbReference type="SUPFAM" id="SSF56601">
    <property type="entry name" value="beta-lactamase/transpeptidase-like"/>
    <property type="match status" value="1"/>
</dbReference>
<comment type="caution">
    <text evidence="4">The sequence shown here is derived from an EMBL/GenBank/DDBJ whole genome shotgun (WGS) entry which is preliminary data.</text>
</comment>
<feature type="signal peptide" evidence="2">
    <location>
        <begin position="1"/>
        <end position="22"/>
    </location>
</feature>
<dbReference type="InterPro" id="IPR050789">
    <property type="entry name" value="Diverse_Enzym_Activities"/>
</dbReference>